<gene>
    <name evidence="1" type="ORF">ENUP19_0071G0044</name>
</gene>
<name>A0ABQ0DEE6_9EUKA</name>
<dbReference type="EMBL" id="BAAFRS010000071">
    <property type="protein sequence ID" value="GAB1221220.1"/>
    <property type="molecule type" value="Genomic_DNA"/>
</dbReference>
<evidence type="ECO:0000313" key="1">
    <source>
        <dbReference type="EMBL" id="GAB1221220.1"/>
    </source>
</evidence>
<sequence length="83" mass="9960">MMIYNKIDTFIKSIDNSNFNNYLTIRKHQESITEHTKNNIKTINTFVTHSLINSCSKHTVFFILMMCIQKYMKIIVDFEYTKE</sequence>
<reference evidence="1 2" key="1">
    <citation type="journal article" date="2019" name="PLoS Negl. Trop. Dis.">
        <title>Whole genome sequencing of Entamoeba nuttalli reveals mammalian host-related molecular signatures and a novel octapeptide-repeat surface protein.</title>
        <authorList>
            <person name="Tanaka M."/>
            <person name="Makiuchi T."/>
            <person name="Komiyama T."/>
            <person name="Shiina T."/>
            <person name="Osaki K."/>
            <person name="Tachibana H."/>
        </authorList>
    </citation>
    <scope>NUCLEOTIDE SEQUENCE [LARGE SCALE GENOMIC DNA]</scope>
    <source>
        <strain evidence="1 2">P19-061405</strain>
    </source>
</reference>
<keyword evidence="2" id="KW-1185">Reference proteome</keyword>
<proteinExistence type="predicted"/>
<accession>A0ABQ0DEE6</accession>
<organism evidence="1 2">
    <name type="scientific">Entamoeba nuttalli</name>
    <dbReference type="NCBI Taxonomy" id="412467"/>
    <lineage>
        <taxon>Eukaryota</taxon>
        <taxon>Amoebozoa</taxon>
        <taxon>Evosea</taxon>
        <taxon>Archamoebae</taxon>
        <taxon>Mastigamoebida</taxon>
        <taxon>Entamoebidae</taxon>
        <taxon>Entamoeba</taxon>
    </lineage>
</organism>
<comment type="caution">
    <text evidence="1">The sequence shown here is derived from an EMBL/GenBank/DDBJ whole genome shotgun (WGS) entry which is preliminary data.</text>
</comment>
<dbReference type="Proteomes" id="UP001628156">
    <property type="component" value="Unassembled WGS sequence"/>
</dbReference>
<protein>
    <submittedName>
        <fullName evidence="1">Uncharacterized protein</fullName>
    </submittedName>
</protein>
<evidence type="ECO:0000313" key="2">
    <source>
        <dbReference type="Proteomes" id="UP001628156"/>
    </source>
</evidence>